<evidence type="ECO:0000256" key="2">
    <source>
        <dbReference type="ARBA" id="ARBA00008020"/>
    </source>
</evidence>
<dbReference type="GO" id="GO:0005737">
    <property type="term" value="C:cytoplasm"/>
    <property type="evidence" value="ECO:0007669"/>
    <property type="project" value="UniProtKB-SubCell"/>
</dbReference>
<comment type="subunit">
    <text evidence="10">Heterooligomeric complex.</text>
</comment>
<dbReference type="InterPro" id="IPR002423">
    <property type="entry name" value="Cpn60/GroEL/TCP-1"/>
</dbReference>
<sequence length="593" mass="65264">MLKDGARHYSGLEEAVFRNIAACKEFAKTLRTAYGPQGRNKMVINHLEKLFVTNDAATIIKELEIEHPAAKLLVLASQMQEQEVGDGTNWVIMFAGSLLEAAEDLIKMGLTPTDVADGYQTALTKALEVLPTLTCWEVTDPRSNEQVTKAVRTSIMSKQYGNEDFIAGLVAKACISILPEKNNSFNVDNVRVCKILGSGIHRSEVVQGMVFRRTVEGSVTTMDKARVAVYSCPFDVTTTETKGTVLIHTAKELASFSRGEENKMEADVKGLTEAGVTVVVAGGKIGDLALHYLNKYGIMAVRVTSKWDLRRLCKVVGAVILPKLTRPDPEEIGMCDKVFMDEIGDVPITVFRQDGSESRIATIIIRGSADNYMDDIERAVDDAVNTFKGVCRDGRCVGGAGSTEVELSRYIEQFGVQCPGLEQYAIKKFAEALRVFPKVLADNCGVADQEVLCNLMTAHTDGQTYAGFNCDPETRKSDLETRKSDLETRKSDLETRKSDPETRKSDLAPKSDLETCKIVVEARKSDPETRNSDPTVIDTREHDILDLYLTKHWALKYGSGAACQVLRVDQIIMAKRAGGPKPRSMPGQDQDDD</sequence>
<evidence type="ECO:0000256" key="1">
    <source>
        <dbReference type="ARBA" id="ARBA00004496"/>
    </source>
</evidence>
<dbReference type="SUPFAM" id="SSF54849">
    <property type="entry name" value="GroEL-intermediate domain like"/>
    <property type="match status" value="1"/>
</dbReference>
<keyword evidence="7 11" id="KW-0143">Chaperone</keyword>
<comment type="subcellular location">
    <subcellularLocation>
        <location evidence="1">Cytoplasm</location>
    </subcellularLocation>
</comment>
<dbReference type="PANTHER" id="PTHR11353">
    <property type="entry name" value="CHAPERONIN"/>
    <property type="match status" value="1"/>
</dbReference>
<dbReference type="AlphaFoldDB" id="A0AAE1P8J9"/>
<evidence type="ECO:0000256" key="10">
    <source>
        <dbReference type="ARBA" id="ARBA00064252"/>
    </source>
</evidence>
<dbReference type="PROSITE" id="PS00995">
    <property type="entry name" value="TCP1_3"/>
    <property type="match status" value="1"/>
</dbReference>
<proteinExistence type="inferred from homology"/>
<evidence type="ECO:0000256" key="4">
    <source>
        <dbReference type="ARBA" id="ARBA00022490"/>
    </source>
</evidence>
<keyword evidence="14" id="KW-1185">Reference proteome</keyword>
<dbReference type="Gene3D" id="3.50.7.10">
    <property type="entry name" value="GroEL"/>
    <property type="match status" value="1"/>
</dbReference>
<organism evidence="13 14">
    <name type="scientific">Petrolisthes manimaculis</name>
    <dbReference type="NCBI Taxonomy" id="1843537"/>
    <lineage>
        <taxon>Eukaryota</taxon>
        <taxon>Metazoa</taxon>
        <taxon>Ecdysozoa</taxon>
        <taxon>Arthropoda</taxon>
        <taxon>Crustacea</taxon>
        <taxon>Multicrustacea</taxon>
        <taxon>Malacostraca</taxon>
        <taxon>Eumalacostraca</taxon>
        <taxon>Eucarida</taxon>
        <taxon>Decapoda</taxon>
        <taxon>Pleocyemata</taxon>
        <taxon>Anomura</taxon>
        <taxon>Galatheoidea</taxon>
        <taxon>Porcellanidae</taxon>
        <taxon>Petrolisthes</taxon>
    </lineage>
</organism>
<evidence type="ECO:0000256" key="12">
    <source>
        <dbReference type="SAM" id="MobiDB-lite"/>
    </source>
</evidence>
<dbReference type="InterPro" id="IPR017998">
    <property type="entry name" value="Chaperone_TCP-1"/>
</dbReference>
<evidence type="ECO:0000256" key="11">
    <source>
        <dbReference type="RuleBase" id="RU004187"/>
    </source>
</evidence>
<keyword evidence="6 11" id="KW-0067">ATP-binding</keyword>
<dbReference type="Proteomes" id="UP001292094">
    <property type="component" value="Unassembled WGS sequence"/>
</dbReference>
<evidence type="ECO:0000256" key="5">
    <source>
        <dbReference type="ARBA" id="ARBA00022741"/>
    </source>
</evidence>
<keyword evidence="5 11" id="KW-0547">Nucleotide-binding</keyword>
<evidence type="ECO:0000256" key="8">
    <source>
        <dbReference type="ARBA" id="ARBA00029602"/>
    </source>
</evidence>
<dbReference type="GO" id="GO:0051082">
    <property type="term" value="F:unfolded protein binding"/>
    <property type="evidence" value="ECO:0007669"/>
    <property type="project" value="InterPro"/>
</dbReference>
<evidence type="ECO:0000313" key="13">
    <source>
        <dbReference type="EMBL" id="KAK4302785.1"/>
    </source>
</evidence>
<keyword evidence="4" id="KW-0963">Cytoplasm</keyword>
<protein>
    <recommendedName>
        <fullName evidence="3">T-complex protein 1 subunit theta</fullName>
    </recommendedName>
    <alternativeName>
        <fullName evidence="8">CCT-theta</fullName>
    </alternativeName>
</protein>
<dbReference type="PROSITE" id="PS00751">
    <property type="entry name" value="TCP1_2"/>
    <property type="match status" value="1"/>
</dbReference>
<dbReference type="InterPro" id="IPR012721">
    <property type="entry name" value="Chap_CCT_theta"/>
</dbReference>
<comment type="similarity">
    <text evidence="2 11">Belongs to the TCP-1 chaperonin family.</text>
</comment>
<dbReference type="Pfam" id="PF00118">
    <property type="entry name" value="Cpn60_TCP1"/>
    <property type="match status" value="1"/>
</dbReference>
<dbReference type="GO" id="GO:0140662">
    <property type="term" value="F:ATP-dependent protein folding chaperone"/>
    <property type="evidence" value="ECO:0007669"/>
    <property type="project" value="InterPro"/>
</dbReference>
<evidence type="ECO:0000313" key="14">
    <source>
        <dbReference type="Proteomes" id="UP001292094"/>
    </source>
</evidence>
<dbReference type="PRINTS" id="PR00304">
    <property type="entry name" value="TCOMPLEXTCP1"/>
</dbReference>
<dbReference type="SUPFAM" id="SSF52029">
    <property type="entry name" value="GroEL apical domain-like"/>
    <property type="match status" value="1"/>
</dbReference>
<comment type="caution">
    <text evidence="13">The sequence shown here is derived from an EMBL/GenBank/DDBJ whole genome shotgun (WGS) entry which is preliminary data.</text>
</comment>
<gene>
    <name evidence="13" type="ORF">Pmani_025151</name>
</gene>
<dbReference type="InterPro" id="IPR027409">
    <property type="entry name" value="GroEL-like_apical_dom_sf"/>
</dbReference>
<reference evidence="13" key="1">
    <citation type="submission" date="2023-11" db="EMBL/GenBank/DDBJ databases">
        <title>Genome assemblies of two species of porcelain crab, Petrolisthes cinctipes and Petrolisthes manimaculis (Anomura: Porcellanidae).</title>
        <authorList>
            <person name="Angst P."/>
        </authorList>
    </citation>
    <scope>NUCLEOTIDE SEQUENCE</scope>
    <source>
        <strain evidence="13">PB745_02</strain>
        <tissue evidence="13">Gill</tissue>
    </source>
</reference>
<feature type="region of interest" description="Disordered" evidence="12">
    <location>
        <begin position="479"/>
        <end position="508"/>
    </location>
</feature>
<evidence type="ECO:0000256" key="7">
    <source>
        <dbReference type="ARBA" id="ARBA00023186"/>
    </source>
</evidence>
<dbReference type="InterPro" id="IPR027413">
    <property type="entry name" value="GROEL-like_equatorial_sf"/>
</dbReference>
<dbReference type="Gene3D" id="1.10.560.10">
    <property type="entry name" value="GroEL-like equatorial domain"/>
    <property type="match status" value="2"/>
</dbReference>
<dbReference type="NCBIfam" id="TIGR02346">
    <property type="entry name" value="chap_CCT_theta"/>
    <property type="match status" value="1"/>
</dbReference>
<evidence type="ECO:0000256" key="6">
    <source>
        <dbReference type="ARBA" id="ARBA00022840"/>
    </source>
</evidence>
<dbReference type="CDD" id="cd03341">
    <property type="entry name" value="TCP1_theta"/>
    <property type="match status" value="1"/>
</dbReference>
<accession>A0AAE1P8J9</accession>
<dbReference type="FunFam" id="3.50.7.10:FF:000008">
    <property type="entry name" value="T-complex protein 1 subunit theta"/>
    <property type="match status" value="1"/>
</dbReference>
<dbReference type="GO" id="GO:0005524">
    <property type="term" value="F:ATP binding"/>
    <property type="evidence" value="ECO:0007669"/>
    <property type="project" value="UniProtKB-KW"/>
</dbReference>
<evidence type="ECO:0000256" key="3">
    <source>
        <dbReference type="ARBA" id="ARBA00016981"/>
    </source>
</evidence>
<dbReference type="SUPFAM" id="SSF48592">
    <property type="entry name" value="GroEL equatorial domain-like"/>
    <property type="match status" value="2"/>
</dbReference>
<dbReference type="InterPro" id="IPR002194">
    <property type="entry name" value="Chaperonin_TCP-1_CS"/>
</dbReference>
<comment type="function">
    <text evidence="9">Molecular chaperone; assists the folding of proteins upon ATP hydrolysis. Known to play a role, in vitro, in the folding of actin and tubulin. Required for correct subcellular localization of pgl-1.</text>
</comment>
<dbReference type="Gene3D" id="3.30.260.10">
    <property type="entry name" value="TCP-1-like chaperonin intermediate domain"/>
    <property type="match status" value="1"/>
</dbReference>
<dbReference type="GO" id="GO:0016887">
    <property type="term" value="F:ATP hydrolysis activity"/>
    <property type="evidence" value="ECO:0007669"/>
    <property type="project" value="InterPro"/>
</dbReference>
<dbReference type="InterPro" id="IPR027410">
    <property type="entry name" value="TCP-1-like_intermed_sf"/>
</dbReference>
<evidence type="ECO:0000256" key="9">
    <source>
        <dbReference type="ARBA" id="ARBA00058723"/>
    </source>
</evidence>
<dbReference type="EMBL" id="JAWZYT010002667">
    <property type="protein sequence ID" value="KAK4302785.1"/>
    <property type="molecule type" value="Genomic_DNA"/>
</dbReference>
<name>A0AAE1P8J9_9EUCA</name>
<dbReference type="PROSITE" id="PS00750">
    <property type="entry name" value="TCP1_1"/>
    <property type="match status" value="1"/>
</dbReference>